<dbReference type="Pfam" id="PF13607">
    <property type="entry name" value="Succ_CoA_lig"/>
    <property type="match status" value="1"/>
</dbReference>
<dbReference type="InterPro" id="IPR043938">
    <property type="entry name" value="Ligase_CoA_dom"/>
</dbReference>
<dbReference type="SUPFAM" id="SSF51735">
    <property type="entry name" value="NAD(P)-binding Rossmann-fold domains"/>
    <property type="match status" value="1"/>
</dbReference>
<dbReference type="Pfam" id="PF19045">
    <property type="entry name" value="Ligase_CoA_2"/>
    <property type="match status" value="1"/>
</dbReference>
<evidence type="ECO:0000313" key="3">
    <source>
        <dbReference type="EMBL" id="MCH6168629.1"/>
    </source>
</evidence>
<evidence type="ECO:0000259" key="2">
    <source>
        <dbReference type="SMART" id="SM00881"/>
    </source>
</evidence>
<protein>
    <submittedName>
        <fullName evidence="3">CoA-binding protein</fullName>
    </submittedName>
</protein>
<evidence type="ECO:0000313" key="4">
    <source>
        <dbReference type="Proteomes" id="UP001299970"/>
    </source>
</evidence>
<dbReference type="PANTHER" id="PTHR42793:SF1">
    <property type="entry name" value="PEPTIDYL-LYSINE N-ACETYLTRANSFERASE PATZ"/>
    <property type="match status" value="1"/>
</dbReference>
<reference evidence="3 4" key="1">
    <citation type="submission" date="2022-03" db="EMBL/GenBank/DDBJ databases">
        <title>Pseudonocardia alaer sp. nov., a novel actinomycete isolated from reed forest soil.</title>
        <authorList>
            <person name="Wang L."/>
        </authorList>
    </citation>
    <scope>NUCLEOTIDE SEQUENCE [LARGE SCALE GENOMIC DNA]</scope>
    <source>
        <strain evidence="3 4">Y-16303</strain>
    </source>
</reference>
<evidence type="ECO:0000256" key="1">
    <source>
        <dbReference type="SAM" id="MobiDB-lite"/>
    </source>
</evidence>
<accession>A0ABS9TJC0</accession>
<keyword evidence="4" id="KW-1185">Reference proteome</keyword>
<proteinExistence type="predicted"/>
<dbReference type="SUPFAM" id="SSF52210">
    <property type="entry name" value="Succinyl-CoA synthetase domains"/>
    <property type="match status" value="2"/>
</dbReference>
<dbReference type="PANTHER" id="PTHR42793">
    <property type="entry name" value="COA BINDING DOMAIN CONTAINING PROTEIN"/>
    <property type="match status" value="1"/>
</dbReference>
<organism evidence="3 4">
    <name type="scientific">Pseudonocardia alaniniphila</name>
    <dbReference type="NCBI Taxonomy" id="75291"/>
    <lineage>
        <taxon>Bacteria</taxon>
        <taxon>Bacillati</taxon>
        <taxon>Actinomycetota</taxon>
        <taxon>Actinomycetes</taxon>
        <taxon>Pseudonocardiales</taxon>
        <taxon>Pseudonocardiaceae</taxon>
        <taxon>Pseudonocardia</taxon>
    </lineage>
</organism>
<dbReference type="RefSeq" id="WP_241039272.1">
    <property type="nucleotide sequence ID" value="NZ_BAAAJF010000022.1"/>
</dbReference>
<dbReference type="Gene3D" id="3.40.50.720">
    <property type="entry name" value="NAD(P)-binding Rossmann-like Domain"/>
    <property type="match status" value="1"/>
</dbReference>
<sequence>MTTASDRTSAGGPAGPTSPLASRPLDVERLLRPASVAIVGASANEGVISGIPQRVLAQHGYTGAVYPVNPRYDEIDGVRCYPDIESVPGPVDVVLVVVNASRVVEVLDACGRAGARFAVVISSGFAEQADAADRQQALADVCARHPGMRVLGPNGEGLINVVDDVPLGFSPTVDYRRGLVRLRRGDVAVVAQSGGLGFALFNDGLSRGLGFSHVVTTGNEVDVDLTDLAEALLYDPDTRVLLLFVEGVADPERLGALGDAALAAEKTLVVAKVGNTEAGRRAALAHTAHDAGDEALYAQLLDRPGILRAHDQEHMIDLALALSRTTRLAGPRVGIVTVSGGAGTWLADDLVSAGLQVPLLSDGLQARLREGIPPYGSPANPVDATAQVLGLGGISPVVRLLAESSEVDAVVLVATLADQKQLEREREHLVALARAVPIVIYSYTRPAQASIDLLEELGIAYFTSTARAAGALAALAPRDQSR</sequence>
<dbReference type="EMBL" id="JAKXMK010000020">
    <property type="protein sequence ID" value="MCH6168629.1"/>
    <property type="molecule type" value="Genomic_DNA"/>
</dbReference>
<dbReference type="Proteomes" id="UP001299970">
    <property type="component" value="Unassembled WGS sequence"/>
</dbReference>
<dbReference type="InterPro" id="IPR003781">
    <property type="entry name" value="CoA-bd"/>
</dbReference>
<dbReference type="InterPro" id="IPR036291">
    <property type="entry name" value="NAD(P)-bd_dom_sf"/>
</dbReference>
<feature type="domain" description="CoA-binding" evidence="2">
    <location>
        <begin position="30"/>
        <end position="125"/>
    </location>
</feature>
<dbReference type="Gene3D" id="3.40.50.261">
    <property type="entry name" value="Succinyl-CoA synthetase domains"/>
    <property type="match status" value="2"/>
</dbReference>
<name>A0ABS9TJC0_9PSEU</name>
<dbReference type="SMART" id="SM00881">
    <property type="entry name" value="CoA_binding"/>
    <property type="match status" value="1"/>
</dbReference>
<dbReference type="Pfam" id="PF13380">
    <property type="entry name" value="CoA_binding_2"/>
    <property type="match status" value="1"/>
</dbReference>
<dbReference type="InterPro" id="IPR032875">
    <property type="entry name" value="Succ_CoA_lig_flav_dom"/>
</dbReference>
<gene>
    <name evidence="3" type="ORF">MMF94_23300</name>
</gene>
<comment type="caution">
    <text evidence="3">The sequence shown here is derived from an EMBL/GenBank/DDBJ whole genome shotgun (WGS) entry which is preliminary data.</text>
</comment>
<feature type="region of interest" description="Disordered" evidence="1">
    <location>
        <begin position="1"/>
        <end position="23"/>
    </location>
</feature>
<dbReference type="InterPro" id="IPR016102">
    <property type="entry name" value="Succinyl-CoA_synth-like"/>
</dbReference>